<evidence type="ECO:0000313" key="2">
    <source>
        <dbReference type="Proteomes" id="UP000198736"/>
    </source>
</evidence>
<keyword evidence="2" id="KW-1185">Reference proteome</keyword>
<proteinExistence type="predicted"/>
<dbReference type="EMBL" id="CZPZ01000004">
    <property type="protein sequence ID" value="CUS33161.1"/>
    <property type="molecule type" value="Genomic_DNA"/>
</dbReference>
<dbReference type="SUPFAM" id="SSF47413">
    <property type="entry name" value="lambda repressor-like DNA-binding domains"/>
    <property type="match status" value="1"/>
</dbReference>
<reference evidence="2" key="1">
    <citation type="submission" date="2015-10" db="EMBL/GenBank/DDBJ databases">
        <authorList>
            <person name="Luecker S."/>
            <person name="Luecker S."/>
        </authorList>
    </citation>
    <scope>NUCLEOTIDE SEQUENCE [LARGE SCALE GENOMIC DNA]</scope>
</reference>
<gene>
    <name evidence="1" type="ORF">COMA2_120101</name>
</gene>
<dbReference type="RefSeq" id="WP_090894895.1">
    <property type="nucleotide sequence ID" value="NZ_CZPZ01000004.1"/>
</dbReference>
<dbReference type="Gene3D" id="1.10.260.40">
    <property type="entry name" value="lambda repressor-like DNA-binding domains"/>
    <property type="match status" value="1"/>
</dbReference>
<protein>
    <submittedName>
        <fullName evidence="1">Uncharacterized protein</fullName>
    </submittedName>
</protein>
<sequence length="160" mass="18480">MRIQSVTHNNRKKAFHVKASKKTFYFPYSKVDPQPTLDDPIVQLEVDKELGREGFTYRLESGKEGTVHSEQVLEYNQDPRYLRNALLYKLTIELQKRVKASALSKREMIRRLGTSATQFYRLLDQTNYCKSIDQLLSLLHVLDCDVDLLVRTKTASGKAA</sequence>
<dbReference type="Proteomes" id="UP000198736">
    <property type="component" value="Unassembled WGS sequence"/>
</dbReference>
<dbReference type="InterPro" id="IPR010982">
    <property type="entry name" value="Lambda_DNA-bd_dom_sf"/>
</dbReference>
<organism evidence="1 2">
    <name type="scientific">Candidatus Nitrospira nitrificans</name>
    <dbReference type="NCBI Taxonomy" id="1742973"/>
    <lineage>
        <taxon>Bacteria</taxon>
        <taxon>Pseudomonadati</taxon>
        <taxon>Nitrospirota</taxon>
        <taxon>Nitrospiria</taxon>
        <taxon>Nitrospirales</taxon>
        <taxon>Nitrospiraceae</taxon>
        <taxon>Nitrospira</taxon>
    </lineage>
</organism>
<dbReference type="GO" id="GO:0003677">
    <property type="term" value="F:DNA binding"/>
    <property type="evidence" value="ECO:0007669"/>
    <property type="project" value="InterPro"/>
</dbReference>
<name>A0A0S4L8S9_9BACT</name>
<accession>A0A0S4L8S9</accession>
<evidence type="ECO:0000313" key="1">
    <source>
        <dbReference type="EMBL" id="CUS33161.1"/>
    </source>
</evidence>
<dbReference type="OrthoDB" id="9843429at2"/>
<dbReference type="AlphaFoldDB" id="A0A0S4L8S9"/>